<protein>
    <submittedName>
        <fullName evidence="3">MAM and LDL-receptor class A domain-containing 2-like</fullName>
    </submittedName>
</protein>
<dbReference type="STRING" id="10195.A0A3M7SBB6"/>
<dbReference type="InterPro" id="IPR013320">
    <property type="entry name" value="ConA-like_dom_sf"/>
</dbReference>
<dbReference type="Pfam" id="PF00629">
    <property type="entry name" value="MAM"/>
    <property type="match status" value="3"/>
</dbReference>
<dbReference type="OrthoDB" id="10049643at2759"/>
<dbReference type="PROSITE" id="PS50060">
    <property type="entry name" value="MAM_2"/>
    <property type="match status" value="3"/>
</dbReference>
<dbReference type="SMART" id="SM00137">
    <property type="entry name" value="MAM"/>
    <property type="match status" value="1"/>
</dbReference>
<feature type="domain" description="MAM" evidence="2">
    <location>
        <begin position="196"/>
        <end position="361"/>
    </location>
</feature>
<dbReference type="InterPro" id="IPR051560">
    <property type="entry name" value="MAM_domain-containing"/>
</dbReference>
<dbReference type="InterPro" id="IPR000998">
    <property type="entry name" value="MAM_dom"/>
</dbReference>
<keyword evidence="1" id="KW-0732">Signal</keyword>
<evidence type="ECO:0000256" key="1">
    <source>
        <dbReference type="SAM" id="SignalP"/>
    </source>
</evidence>
<dbReference type="PANTHER" id="PTHR23282">
    <property type="entry name" value="APICAL ENDOSOMAL GLYCOPROTEIN PRECURSOR"/>
    <property type="match status" value="1"/>
</dbReference>
<dbReference type="SUPFAM" id="SSF49899">
    <property type="entry name" value="Concanavalin A-like lectins/glucanases"/>
    <property type="match status" value="3"/>
</dbReference>
<comment type="caution">
    <text evidence="3">The sequence shown here is derived from an EMBL/GenBank/DDBJ whole genome shotgun (WGS) entry which is preliminary data.</text>
</comment>
<dbReference type="GO" id="GO:0016020">
    <property type="term" value="C:membrane"/>
    <property type="evidence" value="ECO:0007669"/>
    <property type="project" value="InterPro"/>
</dbReference>
<sequence length="661" mass="75695">MSKILIFILYTLVQHRSAEKNGCDFESPCTSLKIDNFWGLTSGLVPFEPDAPKYDHTFENSSGHYLFFSLNSGPRFQNAIISFSQFSNFTNQSAQRCLQFYYIIQSETSVNLSVKLVMGDLGELQPVWLTINTRLNSSKNWTLAEVNLPRDAYTIQISLDTKYSYDLKKILLTLDDIFLAHECSDPGQPQPPEVLYWCDFEEDGCGYENTMKLEWKRAKASDEGPAFDHTTNSTQGHYFKSSELTEFKNGFIERAISEEIEVPDNGIPYCVSFYYYLSSVYPNLYLFAIPLNESSSDFNYQPNNQIWFIYEQLSAPVMNKWAWSISSLVPGKIKLSFLVTYRQSFDIRAAIDDIKVHSCFALNAPRKYYASYLSFYFELNCDFENDLCSFDKNIDRVKDSLSNWTRIDPRHNLYPELGPQVDHTTQTESGHFLSVNFSLPMTADFSATIQSAPIFAHRELCFEFFYYANTEMFSQTSKSTFWFSIGGCYAAYLFSIKPYVNTTEPCWTRVLIKSPDIACRELLFFSFNGGDFLKTSFSIDDFRFDLCDKINTSIITTDSLTTFISKTTTKLTTFSTTSSKTTTSSKKNSTSQNYNTTTVISTSQNYNTTTVISTSETFKPTSTMTTLSTSTRNQAPQMKNIFKAVMLCLINFFLIFHLNSM</sequence>
<dbReference type="Proteomes" id="UP000276133">
    <property type="component" value="Unassembled WGS sequence"/>
</dbReference>
<feature type="domain" description="MAM" evidence="2">
    <location>
        <begin position="379"/>
        <end position="549"/>
    </location>
</feature>
<dbReference type="AlphaFoldDB" id="A0A3M7SBB6"/>
<keyword evidence="4" id="KW-1185">Reference proteome</keyword>
<feature type="chain" id="PRO_5017998522" evidence="1">
    <location>
        <begin position="19"/>
        <end position="661"/>
    </location>
</feature>
<evidence type="ECO:0000313" key="4">
    <source>
        <dbReference type="Proteomes" id="UP000276133"/>
    </source>
</evidence>
<name>A0A3M7SBB6_BRAPC</name>
<organism evidence="3 4">
    <name type="scientific">Brachionus plicatilis</name>
    <name type="common">Marine rotifer</name>
    <name type="synonym">Brachionus muelleri</name>
    <dbReference type="NCBI Taxonomy" id="10195"/>
    <lineage>
        <taxon>Eukaryota</taxon>
        <taxon>Metazoa</taxon>
        <taxon>Spiralia</taxon>
        <taxon>Gnathifera</taxon>
        <taxon>Rotifera</taxon>
        <taxon>Eurotatoria</taxon>
        <taxon>Monogononta</taxon>
        <taxon>Pseudotrocha</taxon>
        <taxon>Ploima</taxon>
        <taxon>Brachionidae</taxon>
        <taxon>Brachionus</taxon>
    </lineage>
</organism>
<dbReference type="Gene3D" id="2.60.120.200">
    <property type="match status" value="3"/>
</dbReference>
<evidence type="ECO:0000259" key="2">
    <source>
        <dbReference type="PROSITE" id="PS50060"/>
    </source>
</evidence>
<proteinExistence type="predicted"/>
<feature type="domain" description="MAM" evidence="2">
    <location>
        <begin position="21"/>
        <end position="185"/>
    </location>
</feature>
<gene>
    <name evidence="3" type="ORF">BpHYR1_028044</name>
</gene>
<accession>A0A3M7SBB6</accession>
<reference evidence="3 4" key="1">
    <citation type="journal article" date="2018" name="Sci. Rep.">
        <title>Genomic signatures of local adaptation to the degree of environmental predictability in rotifers.</title>
        <authorList>
            <person name="Franch-Gras L."/>
            <person name="Hahn C."/>
            <person name="Garcia-Roger E.M."/>
            <person name="Carmona M.J."/>
            <person name="Serra M."/>
            <person name="Gomez A."/>
        </authorList>
    </citation>
    <scope>NUCLEOTIDE SEQUENCE [LARGE SCALE GENOMIC DNA]</scope>
    <source>
        <strain evidence="3">HYR1</strain>
    </source>
</reference>
<evidence type="ECO:0000313" key="3">
    <source>
        <dbReference type="EMBL" id="RNA33113.1"/>
    </source>
</evidence>
<dbReference type="PANTHER" id="PTHR23282:SF101">
    <property type="entry name" value="MAM DOMAIN-CONTAINING PROTEIN"/>
    <property type="match status" value="1"/>
</dbReference>
<feature type="signal peptide" evidence="1">
    <location>
        <begin position="1"/>
        <end position="18"/>
    </location>
</feature>
<keyword evidence="3" id="KW-0675">Receptor</keyword>
<dbReference type="EMBL" id="REGN01001682">
    <property type="protein sequence ID" value="RNA33113.1"/>
    <property type="molecule type" value="Genomic_DNA"/>
</dbReference>